<name>A0ABS2FB81_9BACE</name>
<dbReference type="Proteomes" id="UP000782117">
    <property type="component" value="Unassembled WGS sequence"/>
</dbReference>
<feature type="transmembrane region" description="Helical" evidence="1">
    <location>
        <begin position="171"/>
        <end position="200"/>
    </location>
</feature>
<accession>A0ABS2FB81</accession>
<dbReference type="Pfam" id="PF19528">
    <property type="entry name" value="DUF6056"/>
    <property type="match status" value="1"/>
</dbReference>
<evidence type="ECO:0000313" key="3">
    <source>
        <dbReference type="Proteomes" id="UP000782117"/>
    </source>
</evidence>
<feature type="transmembrane region" description="Helical" evidence="1">
    <location>
        <begin position="112"/>
        <end position="130"/>
    </location>
</feature>
<feature type="transmembrane region" description="Helical" evidence="1">
    <location>
        <begin position="339"/>
        <end position="360"/>
    </location>
</feature>
<feature type="transmembrane region" description="Helical" evidence="1">
    <location>
        <begin position="85"/>
        <end position="106"/>
    </location>
</feature>
<sequence>MKVNKYQLYLGIFYIILTVIFYFLNYFTPMYSDDWVYQYHSGNNLPINTFPDVISSQIFHYLNINGRVLPHFVLQIFDGLLGKSYYNVINAILFSVFIYLLNVITIGKQHDIYRHFCGSFVAITLICLLFPGFKMCFIWMTGSCNYLFTAVLLLLYHYILLNNTKIEAKFYPFLFIGGLCCGLTHEGLTLGLAVGYLIFFYLNKNFVTVGRLVQLIGFLLGVGLLVFAPGSFHRAVSTSDVTQLSIIGAIKSYVIAFASFQNLRILFLLLISLIILHCFDKLKFKFLIRKNIPFVIALIITFLFVWMTKFDSLRSRFGIEFYSLIILLQLIGTLNVHKTLTIIAGVVCIFILPMGLYYSYCNYKNVQNYISQIKKHDNNIIMFFMNRESSSFLHNRFVFRFALPDDLKYYWNFSKKSLENSLISRQYGKEYIRFLPFEFINDVKQKKQTFNEFNYDTTYPFYVKEIGNDVSIKNVVLHYTRNYTSLYDKIKYAKIPESVLTDRYDTVRFDKRTFLLVKRDFLSDKFLTQIDVVQN</sequence>
<protein>
    <recommendedName>
        <fullName evidence="4">Glycosyltransferase RgtA/B/C/D-like domain-containing protein</fullName>
    </recommendedName>
</protein>
<keyword evidence="3" id="KW-1185">Reference proteome</keyword>
<reference evidence="2 3" key="1">
    <citation type="journal article" date="2021" name="Sci. Rep.">
        <title>The distribution of antibiotic resistance genes in chicken gut microbiota commensals.</title>
        <authorList>
            <person name="Juricova H."/>
            <person name="Matiasovicova J."/>
            <person name="Kubasova T."/>
            <person name="Cejkova D."/>
            <person name="Rychlik I."/>
        </authorList>
    </citation>
    <scope>NUCLEOTIDE SEQUENCE [LARGE SCALE GENOMIC DNA]</scope>
    <source>
        <strain evidence="2 3">An768</strain>
    </source>
</reference>
<dbReference type="InterPro" id="IPR045691">
    <property type="entry name" value="DUF6056"/>
</dbReference>
<keyword evidence="1" id="KW-1133">Transmembrane helix</keyword>
<keyword evidence="1" id="KW-0472">Membrane</keyword>
<feature type="transmembrane region" description="Helical" evidence="1">
    <location>
        <begin position="313"/>
        <end position="332"/>
    </location>
</feature>
<feature type="transmembrane region" description="Helical" evidence="1">
    <location>
        <begin position="6"/>
        <end position="24"/>
    </location>
</feature>
<feature type="transmembrane region" description="Helical" evidence="1">
    <location>
        <begin position="212"/>
        <end position="232"/>
    </location>
</feature>
<evidence type="ECO:0008006" key="4">
    <source>
        <dbReference type="Google" id="ProtNLM"/>
    </source>
</evidence>
<feature type="transmembrane region" description="Helical" evidence="1">
    <location>
        <begin position="291"/>
        <end position="307"/>
    </location>
</feature>
<gene>
    <name evidence="2" type="ORF">H6A24_12490</name>
</gene>
<evidence type="ECO:0000313" key="2">
    <source>
        <dbReference type="EMBL" id="MBM6807303.1"/>
    </source>
</evidence>
<organism evidence="2 3">
    <name type="scientific">Bacteroides caecicola</name>
    <dbReference type="NCBI Taxonomy" id="1462569"/>
    <lineage>
        <taxon>Bacteria</taxon>
        <taxon>Pseudomonadati</taxon>
        <taxon>Bacteroidota</taxon>
        <taxon>Bacteroidia</taxon>
        <taxon>Bacteroidales</taxon>
        <taxon>Bacteroidaceae</taxon>
        <taxon>Bacteroides</taxon>
    </lineage>
</organism>
<proteinExistence type="predicted"/>
<dbReference type="EMBL" id="JACJKJ010000020">
    <property type="protein sequence ID" value="MBM6807303.1"/>
    <property type="molecule type" value="Genomic_DNA"/>
</dbReference>
<comment type="caution">
    <text evidence="2">The sequence shown here is derived from an EMBL/GenBank/DDBJ whole genome shotgun (WGS) entry which is preliminary data.</text>
</comment>
<keyword evidence="1" id="KW-0812">Transmembrane</keyword>
<evidence type="ECO:0000256" key="1">
    <source>
        <dbReference type="SAM" id="Phobius"/>
    </source>
</evidence>
<feature type="transmembrane region" description="Helical" evidence="1">
    <location>
        <begin position="137"/>
        <end position="159"/>
    </location>
</feature>
<dbReference type="RefSeq" id="WP_204501212.1">
    <property type="nucleotide sequence ID" value="NZ_JACJKJ010000020.1"/>
</dbReference>
<feature type="transmembrane region" description="Helical" evidence="1">
    <location>
        <begin position="252"/>
        <end position="279"/>
    </location>
</feature>